<protein>
    <submittedName>
        <fullName evidence="2">Uncharacterized protein</fullName>
    </submittedName>
</protein>
<accession>A0A382N7J1</accession>
<dbReference type="AlphaFoldDB" id="A0A382N7J1"/>
<feature type="compositionally biased region" description="Basic residues" evidence="1">
    <location>
        <begin position="28"/>
        <end position="40"/>
    </location>
</feature>
<name>A0A382N7J1_9ZZZZ</name>
<gene>
    <name evidence="2" type="ORF">METZ01_LOCUS309159</name>
</gene>
<sequence length="40" mass="4504">MSLFAMLAITKLTRIANGQEKDYQPKQSGKKLHVGTKRTN</sequence>
<reference evidence="2" key="1">
    <citation type="submission" date="2018-05" db="EMBL/GenBank/DDBJ databases">
        <authorList>
            <person name="Lanie J.A."/>
            <person name="Ng W.-L."/>
            <person name="Kazmierczak K.M."/>
            <person name="Andrzejewski T.M."/>
            <person name="Davidsen T.M."/>
            <person name="Wayne K.J."/>
            <person name="Tettelin H."/>
            <person name="Glass J.I."/>
            <person name="Rusch D."/>
            <person name="Podicherti R."/>
            <person name="Tsui H.-C.T."/>
            <person name="Winkler M.E."/>
        </authorList>
    </citation>
    <scope>NUCLEOTIDE SEQUENCE</scope>
</reference>
<organism evidence="2">
    <name type="scientific">marine metagenome</name>
    <dbReference type="NCBI Taxonomy" id="408172"/>
    <lineage>
        <taxon>unclassified sequences</taxon>
        <taxon>metagenomes</taxon>
        <taxon>ecological metagenomes</taxon>
    </lineage>
</organism>
<feature type="region of interest" description="Disordered" evidence="1">
    <location>
        <begin position="17"/>
        <end position="40"/>
    </location>
</feature>
<evidence type="ECO:0000313" key="2">
    <source>
        <dbReference type="EMBL" id="SVC56305.1"/>
    </source>
</evidence>
<evidence type="ECO:0000256" key="1">
    <source>
        <dbReference type="SAM" id="MobiDB-lite"/>
    </source>
</evidence>
<proteinExistence type="predicted"/>
<dbReference type="EMBL" id="UINC01098074">
    <property type="protein sequence ID" value="SVC56305.1"/>
    <property type="molecule type" value="Genomic_DNA"/>
</dbReference>